<dbReference type="AlphaFoldDB" id="A0A7N2MQV6"/>
<dbReference type="PANTHER" id="PTHR36617">
    <property type="entry name" value="PROTEIN, PUTATIVE-RELATED"/>
    <property type="match status" value="1"/>
</dbReference>
<evidence type="ECO:0008006" key="4">
    <source>
        <dbReference type="Google" id="ProtNLM"/>
    </source>
</evidence>
<keyword evidence="3" id="KW-1185">Reference proteome</keyword>
<organism evidence="2 3">
    <name type="scientific">Quercus lobata</name>
    <name type="common">Valley oak</name>
    <dbReference type="NCBI Taxonomy" id="97700"/>
    <lineage>
        <taxon>Eukaryota</taxon>
        <taxon>Viridiplantae</taxon>
        <taxon>Streptophyta</taxon>
        <taxon>Embryophyta</taxon>
        <taxon>Tracheophyta</taxon>
        <taxon>Spermatophyta</taxon>
        <taxon>Magnoliopsida</taxon>
        <taxon>eudicotyledons</taxon>
        <taxon>Gunneridae</taxon>
        <taxon>Pentapetalae</taxon>
        <taxon>rosids</taxon>
        <taxon>fabids</taxon>
        <taxon>Fagales</taxon>
        <taxon>Fagaceae</taxon>
        <taxon>Quercus</taxon>
    </lineage>
</organism>
<evidence type="ECO:0000313" key="2">
    <source>
        <dbReference type="EnsemblPlants" id="QL10p032747:mrna"/>
    </source>
</evidence>
<dbReference type="PANTHER" id="PTHR36617:SF15">
    <property type="entry name" value="REVERSE TRANSCRIPTASE ZINC-BINDING DOMAIN-CONTAINING PROTEIN"/>
    <property type="match status" value="1"/>
</dbReference>
<evidence type="ECO:0000313" key="3">
    <source>
        <dbReference type="Proteomes" id="UP000594261"/>
    </source>
</evidence>
<reference evidence="2 3" key="1">
    <citation type="journal article" date="2016" name="G3 (Bethesda)">
        <title>First Draft Assembly and Annotation of the Genome of a California Endemic Oak Quercus lobata Nee (Fagaceae).</title>
        <authorList>
            <person name="Sork V.L."/>
            <person name="Fitz-Gibbon S.T."/>
            <person name="Puiu D."/>
            <person name="Crepeau M."/>
            <person name="Gugger P.F."/>
            <person name="Sherman R."/>
            <person name="Stevens K."/>
            <person name="Langley C.H."/>
            <person name="Pellegrini M."/>
            <person name="Salzberg S.L."/>
        </authorList>
    </citation>
    <scope>NUCLEOTIDE SEQUENCE [LARGE SCALE GENOMIC DNA]</scope>
    <source>
        <strain evidence="2 3">cv. SW786</strain>
    </source>
</reference>
<dbReference type="Gramene" id="QL10p032747:mrna">
    <property type="protein sequence ID" value="QL10p032747:mrna"/>
    <property type="gene ID" value="QL10p032747"/>
</dbReference>
<evidence type="ECO:0000256" key="1">
    <source>
        <dbReference type="SAM" id="Phobius"/>
    </source>
</evidence>
<keyword evidence="1" id="KW-1133">Transmembrane helix</keyword>
<name>A0A7N2MQV6_QUELO</name>
<proteinExistence type="predicted"/>
<dbReference type="InParanoid" id="A0A7N2MQV6"/>
<dbReference type="EnsemblPlants" id="QL10p032747:mrna">
    <property type="protein sequence ID" value="QL10p032747:mrna"/>
    <property type="gene ID" value="QL10p032747"/>
</dbReference>
<dbReference type="Proteomes" id="UP000594261">
    <property type="component" value="Chromosome 10"/>
</dbReference>
<sequence length="351" mass="40188">MQQEAYKQTAPNGLYGVGLWKYISRGWPSFSRHILYDIGDGSRVKFWQDHWCGKTSLAVSNLELFRVCRDKEVSVAELMKLDNGVLFWDVSFFRGLHARELEALAGFMDTIYGASVKGFGEDKMCWKLDREKGFLVKDYYSLLGALMTIAFLGKVWILDWCYMCKCNGESVDHLFLHCPVAMDMWAMVFRLFGVKWVMPQFVVGLLACWQDGEKCSSSSVKGVMEIKNLESSINYDATRKEANGVWSLKYGHKIMYDAVGSSNALLYSVLQEGSWIWSPARSYNLVSIQSKLRLVDLVVEDRPIWIPSKSGSYSCAESLEAIREKKAEFSWWRLKIQEPYPSMPSLVGWTC</sequence>
<keyword evidence="1" id="KW-0812">Transmembrane</keyword>
<protein>
    <recommendedName>
        <fullName evidence="4">Reverse transcriptase zinc-binding domain-containing protein</fullName>
    </recommendedName>
</protein>
<reference evidence="2" key="2">
    <citation type="submission" date="2021-01" db="UniProtKB">
        <authorList>
            <consortium name="EnsemblPlants"/>
        </authorList>
    </citation>
    <scope>IDENTIFICATION</scope>
</reference>
<dbReference type="EMBL" id="LRBV02000010">
    <property type="status" value="NOT_ANNOTATED_CDS"/>
    <property type="molecule type" value="Genomic_DNA"/>
</dbReference>
<accession>A0A7N2MQV6</accession>
<feature type="transmembrane region" description="Helical" evidence="1">
    <location>
        <begin position="139"/>
        <end position="157"/>
    </location>
</feature>
<keyword evidence="1" id="KW-0472">Membrane</keyword>